<dbReference type="Gene3D" id="2.60.40.10">
    <property type="entry name" value="Immunoglobulins"/>
    <property type="match status" value="1"/>
</dbReference>
<reference evidence="4 5" key="1">
    <citation type="submission" date="2022-11" db="EMBL/GenBank/DDBJ databases">
        <title>Minimal conservation of predation-associated metabolite biosynthetic gene clusters underscores biosynthetic potential of Myxococcota including descriptions for ten novel species: Archangium lansinium sp. nov., Myxococcus landrumus sp. nov., Nannocystis bai.</title>
        <authorList>
            <person name="Ahearne A."/>
            <person name="Stevens C."/>
            <person name="Phillips K."/>
        </authorList>
    </citation>
    <scope>NUCLEOTIDE SEQUENCE [LARGE SCALE GENOMIC DNA]</scope>
    <source>
        <strain evidence="4 5">MIWBW</strain>
    </source>
</reference>
<keyword evidence="5" id="KW-1185">Reference proteome</keyword>
<dbReference type="Proteomes" id="UP001207654">
    <property type="component" value="Unassembled WGS sequence"/>
</dbReference>
<dbReference type="InterPro" id="IPR015919">
    <property type="entry name" value="Cadherin-like_sf"/>
</dbReference>
<organism evidence="4 5">
    <name type="scientific">Archangium lansingense</name>
    <dbReference type="NCBI Taxonomy" id="2995310"/>
    <lineage>
        <taxon>Bacteria</taxon>
        <taxon>Pseudomonadati</taxon>
        <taxon>Myxococcota</taxon>
        <taxon>Myxococcia</taxon>
        <taxon>Myxococcales</taxon>
        <taxon>Cystobacterineae</taxon>
        <taxon>Archangiaceae</taxon>
        <taxon>Archangium</taxon>
    </lineage>
</organism>
<dbReference type="InterPro" id="IPR023366">
    <property type="entry name" value="ATP_synth_asu-like_sf"/>
</dbReference>
<dbReference type="InterPro" id="IPR012938">
    <property type="entry name" value="Glc/Sorbosone_DH"/>
</dbReference>
<name>A0ABT4A6L1_9BACT</name>
<feature type="compositionally biased region" description="Gly residues" evidence="1">
    <location>
        <begin position="850"/>
        <end position="860"/>
    </location>
</feature>
<evidence type="ECO:0000256" key="2">
    <source>
        <dbReference type="SAM" id="SignalP"/>
    </source>
</evidence>
<accession>A0ABT4A6L1</accession>
<dbReference type="SUPFAM" id="SSF49313">
    <property type="entry name" value="Cadherin-like"/>
    <property type="match status" value="1"/>
</dbReference>
<sequence>MRSSRAGLALLSLLASPALATVPNGFQETAYSSSSLTYATGLAWAPDGSGRLFILNKHGTVRIATMRDGELVTQNNTLVTTVFATESVHTNSECGLIGMAFDPNYAVNRYVYLFVTATASKQQIVRYTDANGVGTARTVLIDNLPTAGNNHDGGAVGFGLDGKLYWAIGDLGNDSGVDADLTSLASKVGRANPDGTPANDNPFNDGVGPNNEYIWARGFRNPLTFTFQPGTGRLWVNSVGTDYEQVFVVGERDHAGYNDYENNQPAGYITPAIKYRTNNTDTRNLTTSGGAVRSGGIVTFTTTETHGFRKGEAITVAGVTDTSFNGTVYVASTPSADKWTAVQAGPDANSGGGTAKTQHLGGSITGGVFYDSTLFPSEYRGNFLFGDYNSHRLVRATLAADGTVATVDSWGTDFYQAVDMDVGPDGALYVVGVTSNRITRVKPEAPGQKLIVSALNHAVVESGRIVFTVRLAEAPTADVTVNVQRASGDEDLTLSSGAQLRFTAANWNQLQTVTIDAAEDADINPDTALFTVSAAGLDTETVRVTSIDNNGARLVLSTVELTLDEGGSGTFTVALSKRPTSNVSVTVARTSGDTDVSVSGGATRTFTPSNWSTPQTVTVAAAEDADNLRDTATITVAAVGSDARTLSVTVQDNEPLEPTITSTPITRAVVGAPYRYDVVAEGRPAPTFSLTSSIQGPIIAESTGWLTWTPQEVGTVDMSVYASNGVSPDAVQSFQVTVKADEPPQAVLTRPAPGEVVSGTMAEFYGDCVDDLGCTRAEFYVDGVLESTDAQDSGHYHYGGEHNRWDTTSLKEGVHQVRMVVYDTTGRSASAGTWVCVGTGPCAAPEPMDGGTGPVDGGSNPGTEVPEGGCGCGAGPGGALAWLGLVLFLRRRRA</sequence>
<keyword evidence="2" id="KW-0732">Signal</keyword>
<dbReference type="PANTHER" id="PTHR19328:SF75">
    <property type="entry name" value="ALDOSE SUGAR DEHYDROGENASE YLII"/>
    <property type="match status" value="1"/>
</dbReference>
<dbReference type="SUPFAM" id="SSF50952">
    <property type="entry name" value="Soluble quinoprotein glucose dehydrogenase"/>
    <property type="match status" value="1"/>
</dbReference>
<dbReference type="Gene3D" id="2.40.30.20">
    <property type="match status" value="1"/>
</dbReference>
<gene>
    <name evidence="4" type="ORF">OV287_22750</name>
</gene>
<dbReference type="InterPro" id="IPR011042">
    <property type="entry name" value="6-blade_b-propeller_TolB-like"/>
</dbReference>
<dbReference type="Pfam" id="PF07995">
    <property type="entry name" value="GSDH"/>
    <property type="match status" value="1"/>
</dbReference>
<dbReference type="PANTHER" id="PTHR19328">
    <property type="entry name" value="HEDGEHOG-INTERACTING PROTEIN"/>
    <property type="match status" value="1"/>
</dbReference>
<evidence type="ECO:0000313" key="5">
    <source>
        <dbReference type="Proteomes" id="UP001207654"/>
    </source>
</evidence>
<dbReference type="InterPro" id="IPR013783">
    <property type="entry name" value="Ig-like_fold"/>
</dbReference>
<feature type="region of interest" description="Disordered" evidence="1">
    <location>
        <begin position="847"/>
        <end position="868"/>
    </location>
</feature>
<dbReference type="RefSeq" id="WP_267536137.1">
    <property type="nucleotide sequence ID" value="NZ_JAPNKA010000001.1"/>
</dbReference>
<dbReference type="Gene3D" id="2.120.10.30">
    <property type="entry name" value="TolB, C-terminal domain"/>
    <property type="match status" value="1"/>
</dbReference>
<feature type="chain" id="PRO_5046468423" evidence="2">
    <location>
        <begin position="21"/>
        <end position="894"/>
    </location>
</feature>
<feature type="signal peptide" evidence="2">
    <location>
        <begin position="1"/>
        <end position="20"/>
    </location>
</feature>
<protein>
    <submittedName>
        <fullName evidence="4">PQQ-dependent sugar dehydrogenase</fullName>
    </submittedName>
</protein>
<evidence type="ECO:0000256" key="1">
    <source>
        <dbReference type="SAM" id="MobiDB-lite"/>
    </source>
</evidence>
<proteinExistence type="predicted"/>
<evidence type="ECO:0000313" key="4">
    <source>
        <dbReference type="EMBL" id="MCY1077294.1"/>
    </source>
</evidence>
<dbReference type="InterPro" id="IPR011041">
    <property type="entry name" value="Quinoprot_gluc/sorb_DH_b-prop"/>
</dbReference>
<evidence type="ECO:0000259" key="3">
    <source>
        <dbReference type="Pfam" id="PF07995"/>
    </source>
</evidence>
<comment type="caution">
    <text evidence="4">The sequence shown here is derived from an EMBL/GenBank/DDBJ whole genome shotgun (WGS) entry which is preliminary data.</text>
</comment>
<feature type="domain" description="Glucose/Sorbosone dehydrogenase" evidence="3">
    <location>
        <begin position="39"/>
        <end position="241"/>
    </location>
</feature>
<dbReference type="EMBL" id="JAPNKA010000001">
    <property type="protein sequence ID" value="MCY1077294.1"/>
    <property type="molecule type" value="Genomic_DNA"/>
</dbReference>